<evidence type="ECO:0000313" key="2">
    <source>
        <dbReference type="EMBL" id="SHF50887.1"/>
    </source>
</evidence>
<reference evidence="3" key="1">
    <citation type="submission" date="2016-11" db="EMBL/GenBank/DDBJ databases">
        <authorList>
            <person name="Varghese N."/>
            <person name="Submissions S."/>
        </authorList>
    </citation>
    <scope>NUCLEOTIDE SEQUENCE [LARGE SCALE GENOMIC DNA]</scope>
    <source>
        <strain evidence="3">DSM 10124</strain>
    </source>
</reference>
<sequence>METKIYNVEEVAKMLRCGKTSIYELIRQNKLRCVRVGRKILIPEMFINEFINNGGAKIC</sequence>
<dbReference type="Proteomes" id="UP000184423">
    <property type="component" value="Unassembled WGS sequence"/>
</dbReference>
<feature type="domain" description="Helix-turn-helix" evidence="1">
    <location>
        <begin position="6"/>
        <end position="53"/>
    </location>
</feature>
<accession>A0A1M5C8G2</accession>
<dbReference type="Pfam" id="PF12728">
    <property type="entry name" value="HTH_17"/>
    <property type="match status" value="1"/>
</dbReference>
<dbReference type="GO" id="GO:0003677">
    <property type="term" value="F:DNA binding"/>
    <property type="evidence" value="ECO:0007669"/>
    <property type="project" value="InterPro"/>
</dbReference>
<dbReference type="RefSeq" id="WP_084106798.1">
    <property type="nucleotide sequence ID" value="NZ_FQVG01000104.1"/>
</dbReference>
<proteinExistence type="predicted"/>
<dbReference type="EMBL" id="FQVG01000104">
    <property type="protein sequence ID" value="SHF50887.1"/>
    <property type="molecule type" value="Genomic_DNA"/>
</dbReference>
<keyword evidence="3" id="KW-1185">Reference proteome</keyword>
<evidence type="ECO:0000259" key="1">
    <source>
        <dbReference type="Pfam" id="PF12728"/>
    </source>
</evidence>
<evidence type="ECO:0000313" key="3">
    <source>
        <dbReference type="Proteomes" id="UP000184423"/>
    </source>
</evidence>
<protein>
    <submittedName>
        <fullName evidence="2">DNA binding domain-containing protein, excisionase family</fullName>
    </submittedName>
</protein>
<organism evidence="2 3">
    <name type="scientific">Caloramator proteoclasticus DSM 10124</name>
    <dbReference type="NCBI Taxonomy" id="1121262"/>
    <lineage>
        <taxon>Bacteria</taxon>
        <taxon>Bacillati</taxon>
        <taxon>Bacillota</taxon>
        <taxon>Clostridia</taxon>
        <taxon>Eubacteriales</taxon>
        <taxon>Clostridiaceae</taxon>
        <taxon>Caloramator</taxon>
    </lineage>
</organism>
<name>A0A1M5C8G2_9CLOT</name>
<gene>
    <name evidence="2" type="ORF">SAMN02746091_02672</name>
</gene>
<dbReference type="InterPro" id="IPR041657">
    <property type="entry name" value="HTH_17"/>
</dbReference>
<dbReference type="NCBIfam" id="TIGR01764">
    <property type="entry name" value="excise"/>
    <property type="match status" value="1"/>
</dbReference>
<dbReference type="AlphaFoldDB" id="A0A1M5C8G2"/>
<dbReference type="InterPro" id="IPR010093">
    <property type="entry name" value="SinI_DNA-bd"/>
</dbReference>